<dbReference type="PATRIC" id="fig|86416.3.peg.3719"/>
<dbReference type="HOGENOM" id="CLU_1649698_0_0_9"/>
<reference evidence="1 2" key="1">
    <citation type="submission" date="2012-01" db="EMBL/GenBank/DDBJ databases">
        <title>Complete sequence of chromosome of Clostridium pasteurianum BC1.</title>
        <authorList>
            <consortium name="US DOE Joint Genome Institute"/>
            <person name="Lucas S."/>
            <person name="Han J."/>
            <person name="Lapidus A."/>
            <person name="Cheng J.-F."/>
            <person name="Goodwin L."/>
            <person name="Pitluck S."/>
            <person name="Peters L."/>
            <person name="Mikhailova N."/>
            <person name="Teshima H."/>
            <person name="Detter J.C."/>
            <person name="Han C."/>
            <person name="Tapia R."/>
            <person name="Land M."/>
            <person name="Hauser L."/>
            <person name="Kyrpides N."/>
            <person name="Ivanova N."/>
            <person name="Pagani I."/>
            <person name="Dunn J."/>
            <person name="Taghavi S."/>
            <person name="Francis A."/>
            <person name="van der Lelie D."/>
            <person name="Woyke T."/>
        </authorList>
    </citation>
    <scope>NUCLEOTIDE SEQUENCE [LARGE SCALE GENOMIC DNA]</scope>
    <source>
        <strain evidence="1 2">BC1</strain>
    </source>
</reference>
<name>R4KFY7_CLOPA</name>
<dbReference type="Gene3D" id="2.30.110.10">
    <property type="entry name" value="Electron Transport, Fmn-binding Protein, Chain A"/>
    <property type="match status" value="1"/>
</dbReference>
<dbReference type="OrthoDB" id="1846526at2"/>
<sequence length="155" mass="17595">MASIYDIKHIINDPKTVKVVGTVGIDGVPHTVVKQSIHVNDEGNIEYVELFESSKSYRNITGSLWYNKKVSILVYNGNNESYEIVGEPTKILVAGREYEKVYTKTLEEKGFDIAAVITIVPNSIEDQSPKEKFAEQEKTRIFFTHLDRLSKDNNI</sequence>
<evidence type="ECO:0000313" key="1">
    <source>
        <dbReference type="EMBL" id="AGK98500.1"/>
    </source>
</evidence>
<dbReference type="eggNOG" id="COG3576">
    <property type="taxonomic scope" value="Bacteria"/>
</dbReference>
<dbReference type="KEGG" id="cpas:Clopa_3721"/>
<dbReference type="SUPFAM" id="SSF50475">
    <property type="entry name" value="FMN-binding split barrel"/>
    <property type="match status" value="1"/>
</dbReference>
<dbReference type="InterPro" id="IPR012349">
    <property type="entry name" value="Split_barrel_FMN-bd"/>
</dbReference>
<dbReference type="EMBL" id="CP003261">
    <property type="protein sequence ID" value="AGK98500.1"/>
    <property type="molecule type" value="Genomic_DNA"/>
</dbReference>
<dbReference type="Proteomes" id="UP000013523">
    <property type="component" value="Chromosome"/>
</dbReference>
<accession>R4KFY7</accession>
<keyword evidence="2" id="KW-1185">Reference proteome</keyword>
<organism evidence="1 2">
    <name type="scientific">Clostridium pasteurianum BC1</name>
    <dbReference type="NCBI Taxonomy" id="86416"/>
    <lineage>
        <taxon>Bacteria</taxon>
        <taxon>Bacillati</taxon>
        <taxon>Bacillota</taxon>
        <taxon>Clostridia</taxon>
        <taxon>Eubacteriales</taxon>
        <taxon>Clostridiaceae</taxon>
        <taxon>Clostridium</taxon>
    </lineage>
</organism>
<dbReference type="AlphaFoldDB" id="R4KFY7"/>
<gene>
    <name evidence="1" type="ORF">Clopa_3721</name>
</gene>
<evidence type="ECO:0000313" key="2">
    <source>
        <dbReference type="Proteomes" id="UP000013523"/>
    </source>
</evidence>
<proteinExistence type="predicted"/>
<dbReference type="STRING" id="86416.Clopa_3721"/>
<protein>
    <recommendedName>
        <fullName evidence="3">Pyridoxamine 5''-phosphate oxidase</fullName>
    </recommendedName>
</protein>
<dbReference type="RefSeq" id="WP_015616783.1">
    <property type="nucleotide sequence ID" value="NC_021182.1"/>
</dbReference>
<evidence type="ECO:0008006" key="3">
    <source>
        <dbReference type="Google" id="ProtNLM"/>
    </source>
</evidence>